<organism evidence="1 2">
    <name type="scientific">Sphingomonas olei</name>
    <dbReference type="NCBI Taxonomy" id="1886787"/>
    <lineage>
        <taxon>Bacteria</taxon>
        <taxon>Pseudomonadati</taxon>
        <taxon>Pseudomonadota</taxon>
        <taxon>Alphaproteobacteria</taxon>
        <taxon>Sphingomonadales</taxon>
        <taxon>Sphingomonadaceae</taxon>
        <taxon>Sphingomonas</taxon>
    </lineage>
</organism>
<sequence length="134" mass="13618">MSTRISSALLVMLAACGEARQDAPVGGEPTAVARGGEQAAAAGPARLPCALANAGAFTPSCTVDRAERDAGVVLTLRHPDGGFRRLLVTEDGRGVRAADGAEPAQVALVGKNVIEVSVAGDRYRLPARISGEAQ</sequence>
<protein>
    <recommendedName>
        <fullName evidence="3">Lipoprotein</fullName>
    </recommendedName>
</protein>
<evidence type="ECO:0008006" key="3">
    <source>
        <dbReference type="Google" id="ProtNLM"/>
    </source>
</evidence>
<dbReference type="EMBL" id="SSTI01000008">
    <property type="protein sequence ID" value="THG39435.1"/>
    <property type="molecule type" value="Genomic_DNA"/>
</dbReference>
<evidence type="ECO:0000313" key="1">
    <source>
        <dbReference type="EMBL" id="THG39435.1"/>
    </source>
</evidence>
<dbReference type="Proteomes" id="UP000308038">
    <property type="component" value="Unassembled WGS sequence"/>
</dbReference>
<evidence type="ECO:0000313" key="2">
    <source>
        <dbReference type="Proteomes" id="UP000308038"/>
    </source>
</evidence>
<reference evidence="1 2" key="1">
    <citation type="submission" date="2019-04" db="EMBL/GenBank/DDBJ databases">
        <title>Microbes associate with the intestines of laboratory mice.</title>
        <authorList>
            <person name="Navarre W."/>
            <person name="Wong E."/>
            <person name="Huang K.C."/>
            <person name="Tropini C."/>
            <person name="Ng K."/>
            <person name="Yu B."/>
        </authorList>
    </citation>
    <scope>NUCLEOTIDE SEQUENCE [LARGE SCALE GENOMIC DNA]</scope>
    <source>
        <strain evidence="1 2">NM83_B4-11</strain>
    </source>
</reference>
<proteinExistence type="predicted"/>
<keyword evidence="2" id="KW-1185">Reference proteome</keyword>
<comment type="caution">
    <text evidence="1">The sequence shown here is derived from an EMBL/GenBank/DDBJ whole genome shotgun (WGS) entry which is preliminary data.</text>
</comment>
<name>A0ABY2QGI3_9SPHN</name>
<accession>A0ABY2QGI3</accession>
<dbReference type="PROSITE" id="PS51257">
    <property type="entry name" value="PROKAR_LIPOPROTEIN"/>
    <property type="match status" value="1"/>
</dbReference>
<gene>
    <name evidence="1" type="ORF">E5988_12225</name>
</gene>